<dbReference type="AlphaFoldDB" id="X1CAK0"/>
<accession>X1CAK0</accession>
<proteinExistence type="predicted"/>
<gene>
    <name evidence="1" type="ORF">S01H4_40188</name>
</gene>
<evidence type="ECO:0000313" key="1">
    <source>
        <dbReference type="EMBL" id="GAH04472.1"/>
    </source>
</evidence>
<feature type="non-terminal residue" evidence="1">
    <location>
        <position position="1"/>
    </location>
</feature>
<reference evidence="1" key="1">
    <citation type="journal article" date="2014" name="Front. Microbiol.">
        <title>High frequency of phylogenetically diverse reductive dehalogenase-homologous genes in deep subseafloor sedimentary metagenomes.</title>
        <authorList>
            <person name="Kawai M."/>
            <person name="Futagami T."/>
            <person name="Toyoda A."/>
            <person name="Takaki Y."/>
            <person name="Nishi S."/>
            <person name="Hori S."/>
            <person name="Arai W."/>
            <person name="Tsubouchi T."/>
            <person name="Morono Y."/>
            <person name="Uchiyama I."/>
            <person name="Ito T."/>
            <person name="Fujiyama A."/>
            <person name="Inagaki F."/>
            <person name="Takami H."/>
        </authorList>
    </citation>
    <scope>NUCLEOTIDE SEQUENCE</scope>
    <source>
        <strain evidence="1">Expedition CK06-06</strain>
    </source>
</reference>
<name>X1CAK0_9ZZZZ</name>
<comment type="caution">
    <text evidence="1">The sequence shown here is derived from an EMBL/GenBank/DDBJ whole genome shotgun (WGS) entry which is preliminary data.</text>
</comment>
<protein>
    <submittedName>
        <fullName evidence="1">Uncharacterized protein</fullName>
    </submittedName>
</protein>
<organism evidence="1">
    <name type="scientific">marine sediment metagenome</name>
    <dbReference type="NCBI Taxonomy" id="412755"/>
    <lineage>
        <taxon>unclassified sequences</taxon>
        <taxon>metagenomes</taxon>
        <taxon>ecological metagenomes</taxon>
    </lineage>
</organism>
<dbReference type="EMBL" id="BART01021855">
    <property type="protein sequence ID" value="GAH04472.1"/>
    <property type="molecule type" value="Genomic_DNA"/>
</dbReference>
<sequence length="86" mass="9564">HRLGPYNSNILDSQSSGYTKEMVGRTSGFKYKSDAEKELKLLGTEPDDTADGYTFSVVKVKLTEELMSGQYANCPVIAGRHIEFLE</sequence>